<evidence type="ECO:0000256" key="9">
    <source>
        <dbReference type="ARBA" id="ARBA00048659"/>
    </source>
</evidence>
<comment type="catalytic activity">
    <reaction evidence="10">
        <text>L-seryl-[protein] + ATP = O-phospho-L-seryl-[protein] + ADP + H(+)</text>
        <dbReference type="Rhea" id="RHEA:17989"/>
        <dbReference type="Rhea" id="RHEA-COMP:9863"/>
        <dbReference type="Rhea" id="RHEA-COMP:11604"/>
        <dbReference type="ChEBI" id="CHEBI:15378"/>
        <dbReference type="ChEBI" id="CHEBI:29999"/>
        <dbReference type="ChEBI" id="CHEBI:30616"/>
        <dbReference type="ChEBI" id="CHEBI:83421"/>
        <dbReference type="ChEBI" id="CHEBI:456216"/>
        <dbReference type="EC" id="2.7.11.1"/>
    </reaction>
    <physiologicalReaction direction="left-to-right" evidence="10">
        <dbReference type="Rhea" id="RHEA:17990"/>
    </physiologicalReaction>
</comment>
<sequence>MDTTLMTINRQNQNKLLVDQLQHQHQEYSQDFQISDKISLDSLNQEPSNSEYENNFQQYLSKEDWQKNHNNILAIHQNMSSIGMNNQSFQVFDIRSNEALITILNLERDQISKMQHNFIEGIFQWISPIYIQLTISIALICALALLFILVIVHFIRKYRLLKAKYEMLERQNRELKDQNSMLARSNNSEAFESNQIPRVRSFDFLQDPILISVKAPFEFSSQETFEEPLLEEQGKSLQGLDQNIIQQIEDNEEEYHSFIEQFQESPIHRTDISDNPRIENLTSTPRDRVKSFENYQGTPLHQHLFIEGVNDLGYQSSQQQQHELFTPNRDNFNVSQPSLQKSKSSQPNYDGMMQYQDFPASYGEVQQKFINFKSPIHVEDQNDPCNIRFTNYNQKVNCQRDLFGINNQVPALDLGKIKSSFVCSNEDKDFQVNLNNYSMNIRNRYSEDQQEYNTRSFNEQQMNFRGIHTERGQIQRNRQMSQQKFGSSIPRFVKLPESQYQRNQVSNFRQQQSLKQKTFSLGRNTTYHQQFVQPRPTYQNIQQNNLYLQYNFQNQYHQQPINRVQSPQIQPMVRSRGSFNSKNERPITNQSQCQTQPQQIHQQINEFQTDNGLFNSFNSNNPYGNYCNNSIHSNDLQNHDHQSLDFHQLIRSPILGYQNFDENIMRTFSASPKYQESDRIKYINVVDQNSQNFNYDQQYDEEIILENRYHGLNKINTKSIFSERCYSQEDEYENDNNYPCLVYLENGRYRNSFEEINFLGKGGFGVCHKVRHRLDSNFYAIKKIRMHLAFDQDIKEHKVYREIMALPMLNHKNIVRYFGCWAERVAKNEELLIEKRVREIQKKIKEQSNLRNKRGKNNLAIKTAKKNLKRSKGSENKQSSSKKFIKLNQNDEQEELLDEACDNQSQNSVIEKLSDTSNEQDDESINDDESYQFEDSEQDENDSENDSSEEDGSDGEKVQNRSRLKKSFITSEYDDEDGDDVSEIREDFFENDQNDLINDDSQANIGLFDDDALFEFIRKDQKFISIDLMIQMEYCSGQSLQDTLEDPHRLIDSQKNFLYFKQILSAVKHIHQNGLIHRDLKPANIFIESNVLKVGDFGLARKFQRNHQRLDAIEEVIGNANMKSPKIKKISQKGLKKLVKTLSQQSLLTSHVGTSTYLSPEQEQDKPYNEKVDIFALGLILCELCCKFSTSHERIATLNDLKQKGVVPSKVRYEFPIEAQIMLLMVNKNPDERPSAIELLKHPLMNQWAMLFSSFIVSPRDQIQPLNQEDYHNQGNISNSEVNEENNHGSLNMIIEEQITQSQQRTSNNQDSINNSFCIENLNKNIYAKGKMIKVNSMLIKDSRLLDSQPVD</sequence>
<comment type="catalytic activity">
    <reaction evidence="9">
        <text>L-threonyl-[protein] + ATP = O-phospho-L-threonyl-[protein] + ADP + H(+)</text>
        <dbReference type="Rhea" id="RHEA:46608"/>
        <dbReference type="Rhea" id="RHEA-COMP:11060"/>
        <dbReference type="Rhea" id="RHEA-COMP:11605"/>
        <dbReference type="ChEBI" id="CHEBI:15378"/>
        <dbReference type="ChEBI" id="CHEBI:30013"/>
        <dbReference type="ChEBI" id="CHEBI:30616"/>
        <dbReference type="ChEBI" id="CHEBI:61977"/>
        <dbReference type="ChEBI" id="CHEBI:456216"/>
        <dbReference type="EC" id="2.7.11.1"/>
    </reaction>
    <physiologicalReaction direction="left-to-right" evidence="9">
        <dbReference type="Rhea" id="RHEA:46609"/>
    </physiologicalReaction>
</comment>
<dbReference type="InterPro" id="IPR011009">
    <property type="entry name" value="Kinase-like_dom_sf"/>
</dbReference>
<dbReference type="PROSITE" id="PS50011">
    <property type="entry name" value="PROTEIN_KINASE_DOM"/>
    <property type="match status" value="1"/>
</dbReference>
<feature type="region of interest" description="Disordered" evidence="13">
    <location>
        <begin position="328"/>
        <end position="348"/>
    </location>
</feature>
<organism evidence="16 17">
    <name type="scientific">Stylonychia lemnae</name>
    <name type="common">Ciliate</name>
    <dbReference type="NCBI Taxonomy" id="5949"/>
    <lineage>
        <taxon>Eukaryota</taxon>
        <taxon>Sar</taxon>
        <taxon>Alveolata</taxon>
        <taxon>Ciliophora</taxon>
        <taxon>Intramacronucleata</taxon>
        <taxon>Spirotrichea</taxon>
        <taxon>Stichotrichia</taxon>
        <taxon>Sporadotrichida</taxon>
        <taxon>Oxytrichidae</taxon>
        <taxon>Stylonychinae</taxon>
        <taxon>Stylonychia</taxon>
    </lineage>
</organism>
<dbReference type="GO" id="GO:0005737">
    <property type="term" value="C:cytoplasm"/>
    <property type="evidence" value="ECO:0007669"/>
    <property type="project" value="TreeGrafter"/>
</dbReference>
<keyword evidence="14" id="KW-1133">Transmembrane helix</keyword>
<evidence type="ECO:0000256" key="8">
    <source>
        <dbReference type="ARBA" id="ARBA00037982"/>
    </source>
</evidence>
<dbReference type="PANTHER" id="PTHR11042">
    <property type="entry name" value="EUKARYOTIC TRANSLATION INITIATION FACTOR 2-ALPHA KINASE EIF2-ALPHA KINASE -RELATED"/>
    <property type="match status" value="1"/>
</dbReference>
<dbReference type="InterPro" id="IPR050339">
    <property type="entry name" value="CC_SR_Kinase"/>
</dbReference>
<feature type="domain" description="Protein kinase" evidence="15">
    <location>
        <begin position="753"/>
        <end position="1245"/>
    </location>
</feature>
<feature type="coiled-coil region" evidence="12">
    <location>
        <begin position="158"/>
        <end position="188"/>
    </location>
</feature>
<evidence type="ECO:0000259" key="15">
    <source>
        <dbReference type="PROSITE" id="PS50011"/>
    </source>
</evidence>
<dbReference type="InParanoid" id="A0A077ZYA4"/>
<dbReference type="SUPFAM" id="SSF56112">
    <property type="entry name" value="Protein kinase-like (PK-like)"/>
    <property type="match status" value="1"/>
</dbReference>
<feature type="region of interest" description="Disordered" evidence="13">
    <location>
        <begin position="913"/>
        <end position="963"/>
    </location>
</feature>
<keyword evidence="6 11" id="KW-0067">ATP-binding</keyword>
<keyword evidence="2" id="KW-0723">Serine/threonine-protein kinase</keyword>
<keyword evidence="14" id="KW-0812">Transmembrane</keyword>
<dbReference type="InterPro" id="IPR008271">
    <property type="entry name" value="Ser/Thr_kinase_AS"/>
</dbReference>
<keyword evidence="7" id="KW-0652">Protein synthesis inhibitor</keyword>
<feature type="transmembrane region" description="Helical" evidence="14">
    <location>
        <begin position="129"/>
        <end position="155"/>
    </location>
</feature>
<dbReference type="Proteomes" id="UP000039865">
    <property type="component" value="Unassembled WGS sequence"/>
</dbReference>
<evidence type="ECO:0000256" key="13">
    <source>
        <dbReference type="SAM" id="MobiDB-lite"/>
    </source>
</evidence>
<evidence type="ECO:0000256" key="11">
    <source>
        <dbReference type="PROSITE-ProRule" id="PRU10141"/>
    </source>
</evidence>
<keyword evidence="17" id="KW-1185">Reference proteome</keyword>
<reference evidence="16 17" key="1">
    <citation type="submission" date="2014-06" db="EMBL/GenBank/DDBJ databases">
        <authorList>
            <person name="Swart Estienne"/>
        </authorList>
    </citation>
    <scope>NUCLEOTIDE SEQUENCE [LARGE SCALE GENOMIC DNA]</scope>
    <source>
        <strain evidence="16 17">130c</strain>
    </source>
</reference>
<dbReference type="GO" id="GO:0017148">
    <property type="term" value="P:negative regulation of translation"/>
    <property type="evidence" value="ECO:0007669"/>
    <property type="project" value="UniProtKB-KW"/>
</dbReference>
<name>A0A077ZYA4_STYLE</name>
<dbReference type="GO" id="GO:0004694">
    <property type="term" value="F:eukaryotic translation initiation factor 2alpha kinase activity"/>
    <property type="evidence" value="ECO:0007669"/>
    <property type="project" value="TreeGrafter"/>
</dbReference>
<dbReference type="GO" id="GO:0005634">
    <property type="term" value="C:nucleus"/>
    <property type="evidence" value="ECO:0007669"/>
    <property type="project" value="TreeGrafter"/>
</dbReference>
<dbReference type="EC" id="2.7.11.1" evidence="1"/>
<keyword evidence="12" id="KW-0175">Coiled coil</keyword>
<evidence type="ECO:0000313" key="16">
    <source>
        <dbReference type="EMBL" id="CDW73536.1"/>
    </source>
</evidence>
<evidence type="ECO:0000256" key="14">
    <source>
        <dbReference type="SAM" id="Phobius"/>
    </source>
</evidence>
<feature type="compositionally biased region" description="Low complexity" evidence="13">
    <location>
        <begin position="335"/>
        <end position="347"/>
    </location>
</feature>
<dbReference type="Gene3D" id="1.10.510.10">
    <property type="entry name" value="Transferase(Phosphotransferase) domain 1"/>
    <property type="match status" value="1"/>
</dbReference>
<dbReference type="InterPro" id="IPR017441">
    <property type="entry name" value="Protein_kinase_ATP_BS"/>
</dbReference>
<keyword evidence="5 16" id="KW-0418">Kinase</keyword>
<dbReference type="OrthoDB" id="341578at2759"/>
<dbReference type="Gene3D" id="3.30.200.20">
    <property type="entry name" value="Phosphorylase Kinase, domain 1"/>
    <property type="match status" value="1"/>
</dbReference>
<dbReference type="InterPro" id="IPR000719">
    <property type="entry name" value="Prot_kinase_dom"/>
</dbReference>
<dbReference type="EMBL" id="CCKQ01002444">
    <property type="protein sequence ID" value="CDW73536.1"/>
    <property type="molecule type" value="Genomic_DNA"/>
</dbReference>
<evidence type="ECO:0000256" key="4">
    <source>
        <dbReference type="ARBA" id="ARBA00022741"/>
    </source>
</evidence>
<evidence type="ECO:0000256" key="1">
    <source>
        <dbReference type="ARBA" id="ARBA00012513"/>
    </source>
</evidence>
<protein>
    <recommendedName>
        <fullName evidence="1">non-specific serine/threonine protein kinase</fullName>
        <ecNumber evidence="1">2.7.11.1</ecNumber>
    </recommendedName>
</protein>
<evidence type="ECO:0000256" key="3">
    <source>
        <dbReference type="ARBA" id="ARBA00022679"/>
    </source>
</evidence>
<evidence type="ECO:0000313" key="17">
    <source>
        <dbReference type="Proteomes" id="UP000039865"/>
    </source>
</evidence>
<evidence type="ECO:0000256" key="2">
    <source>
        <dbReference type="ARBA" id="ARBA00022527"/>
    </source>
</evidence>
<evidence type="ECO:0000256" key="5">
    <source>
        <dbReference type="ARBA" id="ARBA00022777"/>
    </source>
</evidence>
<feature type="binding site" evidence="11">
    <location>
        <position position="783"/>
    </location>
    <ligand>
        <name>ATP</name>
        <dbReference type="ChEBI" id="CHEBI:30616"/>
    </ligand>
</feature>
<evidence type="ECO:0000256" key="10">
    <source>
        <dbReference type="ARBA" id="ARBA00048977"/>
    </source>
</evidence>
<dbReference type="PROSITE" id="PS00108">
    <property type="entry name" value="PROTEIN_KINASE_ST"/>
    <property type="match status" value="1"/>
</dbReference>
<dbReference type="PANTHER" id="PTHR11042:SF160">
    <property type="entry name" value="EUKARYOTIC TRANSLATION INITIATION FACTOR 2-ALPHA KINASE 1"/>
    <property type="match status" value="1"/>
</dbReference>
<evidence type="ECO:0000256" key="7">
    <source>
        <dbReference type="ARBA" id="ARBA00023193"/>
    </source>
</evidence>
<gene>
    <name evidence="16" type="primary">Contig14068.g15002</name>
    <name evidence="16" type="ORF">STYLEM_2517</name>
</gene>
<accession>A0A077ZYA4</accession>
<keyword evidence="4 11" id="KW-0547">Nucleotide-binding</keyword>
<comment type="similarity">
    <text evidence="8">Belongs to the protein kinase superfamily. Ser/Thr protein kinase family. GCN2 subfamily.</text>
</comment>
<feature type="compositionally biased region" description="Acidic residues" evidence="13">
    <location>
        <begin position="918"/>
        <end position="953"/>
    </location>
</feature>
<proteinExistence type="inferred from homology"/>
<evidence type="ECO:0000256" key="12">
    <source>
        <dbReference type="SAM" id="Coils"/>
    </source>
</evidence>
<dbReference type="PROSITE" id="PS00107">
    <property type="entry name" value="PROTEIN_KINASE_ATP"/>
    <property type="match status" value="1"/>
</dbReference>
<dbReference type="Pfam" id="PF00069">
    <property type="entry name" value="Pkinase"/>
    <property type="match status" value="2"/>
</dbReference>
<evidence type="ECO:0000256" key="6">
    <source>
        <dbReference type="ARBA" id="ARBA00022840"/>
    </source>
</evidence>
<keyword evidence="3" id="KW-0808">Transferase</keyword>
<dbReference type="SMART" id="SM00220">
    <property type="entry name" value="S_TKc"/>
    <property type="match status" value="1"/>
</dbReference>
<keyword evidence="14" id="KW-0472">Membrane</keyword>
<feature type="region of interest" description="Disordered" evidence="13">
    <location>
        <begin position="848"/>
        <end position="884"/>
    </location>
</feature>
<dbReference type="GO" id="GO:0005524">
    <property type="term" value="F:ATP binding"/>
    <property type="evidence" value="ECO:0007669"/>
    <property type="project" value="UniProtKB-UniRule"/>
</dbReference>